<accession>A0A430V1G4</accession>
<proteinExistence type="predicted"/>
<comment type="caution">
    <text evidence="2">The sequence shown here is derived from an EMBL/GenBank/DDBJ whole genome shotgun (WGS) entry which is preliminary data.</text>
</comment>
<feature type="compositionally biased region" description="Basic and acidic residues" evidence="1">
    <location>
        <begin position="1"/>
        <end position="19"/>
    </location>
</feature>
<organism evidence="2 3">
    <name type="scientific">Thermus scotoductus</name>
    <dbReference type="NCBI Taxonomy" id="37636"/>
    <lineage>
        <taxon>Bacteria</taxon>
        <taxon>Thermotogati</taxon>
        <taxon>Deinococcota</taxon>
        <taxon>Deinococci</taxon>
        <taxon>Thermales</taxon>
        <taxon>Thermaceae</taxon>
        <taxon>Thermus</taxon>
    </lineage>
</organism>
<dbReference type="Proteomes" id="UP000287155">
    <property type="component" value="Unassembled WGS sequence"/>
</dbReference>
<feature type="region of interest" description="Disordered" evidence="1">
    <location>
        <begin position="1"/>
        <end position="64"/>
    </location>
</feature>
<name>A0A430V1G4_THESC</name>
<gene>
    <name evidence="2" type="ORF">CSW27_03805</name>
</gene>
<reference evidence="2 3" key="1">
    <citation type="journal article" date="2019" name="Extremophiles">
        <title>Biogeography of thermophiles and predominance of Thermus scotoductus in domestic water heaters.</title>
        <authorList>
            <person name="Wilpiszeski R.L."/>
            <person name="Zhang Z."/>
            <person name="House C.H."/>
        </authorList>
    </citation>
    <scope>NUCLEOTIDE SEQUENCE [LARGE SCALE GENOMIC DNA]</scope>
    <source>
        <strain evidence="2 3">14_S14</strain>
    </source>
</reference>
<feature type="non-terminal residue" evidence="2">
    <location>
        <position position="1"/>
    </location>
</feature>
<sequence length="64" mass="6699">EVSPRVKAETRDTGRKECRPGAGVGEEPLPEGLSRPAPNPGGIEGNKRGNSDRVVLPEDAPQPA</sequence>
<dbReference type="AlphaFoldDB" id="A0A430V1G4"/>
<protein>
    <submittedName>
        <fullName evidence="2">Uncharacterized protein</fullName>
    </submittedName>
</protein>
<evidence type="ECO:0000256" key="1">
    <source>
        <dbReference type="SAM" id="MobiDB-lite"/>
    </source>
</evidence>
<evidence type="ECO:0000313" key="2">
    <source>
        <dbReference type="EMBL" id="RTI16365.1"/>
    </source>
</evidence>
<evidence type="ECO:0000313" key="3">
    <source>
        <dbReference type="Proteomes" id="UP000287155"/>
    </source>
</evidence>
<dbReference type="EMBL" id="PEMJ01000087">
    <property type="protein sequence ID" value="RTI16365.1"/>
    <property type="molecule type" value="Genomic_DNA"/>
</dbReference>